<name>L7MAJ8_RHIPC</name>
<protein>
    <submittedName>
        <fullName evidence="2">Putative secreted peptide</fullName>
    </submittedName>
</protein>
<feature type="signal peptide" evidence="1">
    <location>
        <begin position="1"/>
        <end position="19"/>
    </location>
</feature>
<evidence type="ECO:0000313" key="2">
    <source>
        <dbReference type="EMBL" id="JAA60907.1"/>
    </source>
</evidence>
<dbReference type="EMBL" id="GACK01004127">
    <property type="protein sequence ID" value="JAA60907.1"/>
    <property type="molecule type" value="mRNA"/>
</dbReference>
<sequence>MKVLHVILFLGAAIGVANAYWSNEYREHGQCLAHCLPDNYHSRCKGGCLCYRRFDFPKYGYCLDPNRPIPDHFRNLGARYRGSA</sequence>
<organism evidence="2">
    <name type="scientific">Rhipicephalus pulchellus</name>
    <name type="common">Yellow backed tick</name>
    <name type="synonym">Dermacentor pulchellus</name>
    <dbReference type="NCBI Taxonomy" id="72859"/>
    <lineage>
        <taxon>Eukaryota</taxon>
        <taxon>Metazoa</taxon>
        <taxon>Ecdysozoa</taxon>
        <taxon>Arthropoda</taxon>
        <taxon>Chelicerata</taxon>
        <taxon>Arachnida</taxon>
        <taxon>Acari</taxon>
        <taxon>Parasitiformes</taxon>
        <taxon>Ixodida</taxon>
        <taxon>Ixodoidea</taxon>
        <taxon>Ixodidae</taxon>
        <taxon>Rhipicephalinae</taxon>
        <taxon>Rhipicephalus</taxon>
        <taxon>Rhipicephalus</taxon>
    </lineage>
</organism>
<feature type="chain" id="PRO_5003981498" evidence="1">
    <location>
        <begin position="20"/>
        <end position="84"/>
    </location>
</feature>
<dbReference type="AlphaFoldDB" id="L7MAJ8"/>
<reference evidence="2" key="2">
    <citation type="journal article" date="2015" name="J. Proteomics">
        <title>Sexual differences in the sialomes of the zebra tick, Rhipicephalus pulchellus.</title>
        <authorList>
            <person name="Tan A.W."/>
            <person name="Francischetti I.M."/>
            <person name="Slovak M."/>
            <person name="Kini R.M."/>
            <person name="Ribeiro J.M."/>
        </authorList>
    </citation>
    <scope>NUCLEOTIDE SEQUENCE</scope>
    <source>
        <tissue evidence="2">Salivary gland</tissue>
    </source>
</reference>
<reference evidence="2" key="1">
    <citation type="submission" date="2012-11" db="EMBL/GenBank/DDBJ databases">
        <authorList>
            <person name="Lucero-Rivera Y.E."/>
            <person name="Tovar-Ramirez D."/>
        </authorList>
    </citation>
    <scope>NUCLEOTIDE SEQUENCE</scope>
    <source>
        <tissue evidence="2">Salivary gland</tissue>
    </source>
</reference>
<evidence type="ECO:0000256" key="1">
    <source>
        <dbReference type="SAM" id="SignalP"/>
    </source>
</evidence>
<proteinExistence type="evidence at transcript level"/>
<keyword evidence="1" id="KW-0732">Signal</keyword>
<accession>L7MAJ8</accession>